<name>A0A420I710_9PEZI</name>
<sequence length="343" mass="38397">MTFFGCSLAIMYIDQSPLFLALTFVALFPYFSSSLGLACDQAVVDGITWDLSMLGGPRSVIHSVDEVVSVKSTTYTIDVCQGLILKERNIAEKLCPFGARVCAMERIVSGNTSILERGWPIAGELKEHSGGYLDEKWERLKTSSSSSAPNVEGLKLEMNGGFFIRDDGKKRSQKAVVNFLCDHTRIGTENLLSPEDEYLQPKSKMNTEWTGSSGSILKSNEDGADLTASSLSFVEYNQDNKDFDTLVLSWRTKFACQDIRDERHSRGTHWGFFTWLVLIVFLSMILYFIYMSWINYSRDGARGCDLLPHSDTIQDIPYLVKDWTRRVLNTIQGGGSRSGYAAV</sequence>
<evidence type="ECO:0000256" key="2">
    <source>
        <dbReference type="ARBA" id="ARBA00004358"/>
    </source>
</evidence>
<comment type="subcellular location">
    <subcellularLocation>
        <location evidence="2">Cytoplasmic vesicle membrane</location>
        <topology evidence="2">Single-pass type I membrane protein</topology>
    </subcellularLocation>
    <subcellularLocation>
        <location evidence="4">Golgi apparatus membrane</location>
        <topology evidence="4">Single-pass type I membrane protein</topology>
    </subcellularLocation>
    <subcellularLocation>
        <location evidence="1">Mitochondrion membrane</location>
        <topology evidence="1">Single-pass membrane protein</topology>
    </subcellularLocation>
    <subcellularLocation>
        <location evidence="3">Preautophagosomal structure membrane</location>
        <topology evidence="3">Single-pass type I membrane protein</topology>
    </subcellularLocation>
</comment>
<evidence type="ECO:0000256" key="7">
    <source>
        <dbReference type="ARBA" id="ARBA00022448"/>
    </source>
</evidence>
<dbReference type="PANTHER" id="PTHR15071:SF13">
    <property type="entry name" value="AUTOPHAGY-RELATED PROTEIN 27"/>
    <property type="match status" value="1"/>
</dbReference>
<dbReference type="InterPro" id="IPR018939">
    <property type="entry name" value="Autophagy-rel_prot_27"/>
</dbReference>
<evidence type="ECO:0000256" key="8">
    <source>
        <dbReference type="ARBA" id="ARBA00022692"/>
    </source>
</evidence>
<evidence type="ECO:0000256" key="17">
    <source>
        <dbReference type="ARBA" id="ARBA00023329"/>
    </source>
</evidence>
<evidence type="ECO:0000256" key="13">
    <source>
        <dbReference type="ARBA" id="ARBA00023034"/>
    </source>
</evidence>
<dbReference type="GO" id="GO:0006914">
    <property type="term" value="P:autophagy"/>
    <property type="evidence" value="ECO:0007669"/>
    <property type="project" value="UniProtKB-KW"/>
</dbReference>
<evidence type="ECO:0000256" key="5">
    <source>
        <dbReference type="ARBA" id="ARBA00005363"/>
    </source>
</evidence>
<keyword evidence="12" id="KW-0072">Autophagy</keyword>
<evidence type="ECO:0000256" key="14">
    <source>
        <dbReference type="ARBA" id="ARBA00023128"/>
    </source>
</evidence>
<dbReference type="GO" id="GO:0034045">
    <property type="term" value="C:phagophore assembly site membrane"/>
    <property type="evidence" value="ECO:0007669"/>
    <property type="project" value="UniProtKB-SubCell"/>
</dbReference>
<dbReference type="InterPro" id="IPR009011">
    <property type="entry name" value="Man6P_isomerase_rcpt-bd_dom_sf"/>
</dbReference>
<keyword evidence="9" id="KW-0732">Signal</keyword>
<reference evidence="20 21" key="1">
    <citation type="journal article" date="2018" name="BMC Genomics">
        <title>Comparative genome analyses reveal sequence features reflecting distinct modes of host-adaptation between dicot and monocot powdery mildew.</title>
        <authorList>
            <person name="Wu Y."/>
            <person name="Ma X."/>
            <person name="Pan Z."/>
            <person name="Kale S.D."/>
            <person name="Song Y."/>
            <person name="King H."/>
            <person name="Zhang Q."/>
            <person name="Presley C."/>
            <person name="Deng X."/>
            <person name="Wei C.I."/>
            <person name="Xiao S."/>
        </authorList>
    </citation>
    <scope>NUCLEOTIDE SEQUENCE [LARGE SCALE GENOMIC DNA]</scope>
    <source>
        <strain evidence="20">UCSC1</strain>
    </source>
</reference>
<dbReference type="GO" id="GO:0000139">
    <property type="term" value="C:Golgi membrane"/>
    <property type="evidence" value="ECO:0007669"/>
    <property type="project" value="UniProtKB-SubCell"/>
</dbReference>
<feature type="domain" description="MRH" evidence="19">
    <location>
        <begin position="37"/>
        <end position="258"/>
    </location>
</feature>
<keyword evidence="15 18" id="KW-0472">Membrane</keyword>
<dbReference type="PANTHER" id="PTHR15071">
    <property type="entry name" value="MANNOSE-6-PHOSPHATE RECEPTOR FAMILY MEMBER"/>
    <property type="match status" value="1"/>
</dbReference>
<proteinExistence type="inferred from homology"/>
<evidence type="ECO:0000256" key="18">
    <source>
        <dbReference type="SAM" id="Phobius"/>
    </source>
</evidence>
<protein>
    <recommendedName>
        <fullName evidence="6">Autophagy-related protein 27</fullName>
    </recommendedName>
</protein>
<feature type="transmembrane region" description="Helical" evidence="18">
    <location>
        <begin position="270"/>
        <end position="290"/>
    </location>
</feature>
<dbReference type="InterPro" id="IPR044865">
    <property type="entry name" value="MRH_dom"/>
</dbReference>
<keyword evidence="16" id="KW-1015">Disulfide bond</keyword>
<evidence type="ECO:0000256" key="3">
    <source>
        <dbReference type="ARBA" id="ARBA00004472"/>
    </source>
</evidence>
<evidence type="ECO:0000256" key="4">
    <source>
        <dbReference type="ARBA" id="ARBA00004614"/>
    </source>
</evidence>
<dbReference type="OrthoDB" id="29460at2759"/>
<keyword evidence="10" id="KW-0653">Protein transport</keyword>
<dbReference type="AlphaFoldDB" id="A0A420I710"/>
<keyword evidence="13" id="KW-0333">Golgi apparatus</keyword>
<dbReference type="Proteomes" id="UP000285405">
    <property type="component" value="Unassembled WGS sequence"/>
</dbReference>
<keyword evidence="8 18" id="KW-0812">Transmembrane</keyword>
<evidence type="ECO:0000256" key="10">
    <source>
        <dbReference type="ARBA" id="ARBA00022927"/>
    </source>
</evidence>
<evidence type="ECO:0000256" key="15">
    <source>
        <dbReference type="ARBA" id="ARBA00023136"/>
    </source>
</evidence>
<evidence type="ECO:0000256" key="16">
    <source>
        <dbReference type="ARBA" id="ARBA00023157"/>
    </source>
</evidence>
<comment type="similarity">
    <text evidence="5">Belongs to the ATG27 family.</text>
</comment>
<keyword evidence="7" id="KW-0813">Transport</keyword>
<evidence type="ECO:0000259" key="19">
    <source>
        <dbReference type="PROSITE" id="PS51914"/>
    </source>
</evidence>
<dbReference type="EMBL" id="MCBR01012086">
    <property type="protein sequence ID" value="RKF65459.1"/>
    <property type="molecule type" value="Genomic_DNA"/>
</dbReference>
<evidence type="ECO:0000313" key="20">
    <source>
        <dbReference type="EMBL" id="RKF65459.1"/>
    </source>
</evidence>
<evidence type="ECO:0000256" key="11">
    <source>
        <dbReference type="ARBA" id="ARBA00022989"/>
    </source>
</evidence>
<comment type="caution">
    <text evidence="20">The sequence shown here is derived from an EMBL/GenBank/DDBJ whole genome shotgun (WGS) entry which is preliminary data.</text>
</comment>
<keyword evidence="11 18" id="KW-1133">Transmembrane helix</keyword>
<evidence type="ECO:0000256" key="6">
    <source>
        <dbReference type="ARBA" id="ARBA00013776"/>
    </source>
</evidence>
<evidence type="ECO:0000256" key="1">
    <source>
        <dbReference type="ARBA" id="ARBA00004304"/>
    </source>
</evidence>
<accession>A0A420I710</accession>
<dbReference type="SUPFAM" id="SSF50911">
    <property type="entry name" value="Mannose 6-phosphate receptor domain"/>
    <property type="match status" value="1"/>
</dbReference>
<dbReference type="GO" id="GO:0015031">
    <property type="term" value="P:protein transport"/>
    <property type="evidence" value="ECO:0007669"/>
    <property type="project" value="UniProtKB-KW"/>
</dbReference>
<gene>
    <name evidence="20" type="ORF">GcC1_120020</name>
</gene>
<dbReference type="GO" id="GO:0031966">
    <property type="term" value="C:mitochondrial membrane"/>
    <property type="evidence" value="ECO:0007669"/>
    <property type="project" value="UniProtKB-SubCell"/>
</dbReference>
<dbReference type="PROSITE" id="PS51914">
    <property type="entry name" value="MRH"/>
    <property type="match status" value="1"/>
</dbReference>
<organism evidence="20 21">
    <name type="scientific">Golovinomyces cichoracearum</name>
    <dbReference type="NCBI Taxonomy" id="62708"/>
    <lineage>
        <taxon>Eukaryota</taxon>
        <taxon>Fungi</taxon>
        <taxon>Dikarya</taxon>
        <taxon>Ascomycota</taxon>
        <taxon>Pezizomycotina</taxon>
        <taxon>Leotiomycetes</taxon>
        <taxon>Erysiphales</taxon>
        <taxon>Erysiphaceae</taxon>
        <taxon>Golovinomyces</taxon>
    </lineage>
</organism>
<evidence type="ECO:0000256" key="12">
    <source>
        <dbReference type="ARBA" id="ARBA00023006"/>
    </source>
</evidence>
<evidence type="ECO:0000313" key="21">
    <source>
        <dbReference type="Proteomes" id="UP000285405"/>
    </source>
</evidence>
<keyword evidence="17" id="KW-0968">Cytoplasmic vesicle</keyword>
<dbReference type="Gene3D" id="2.70.130.10">
    <property type="entry name" value="Mannose-6-phosphate receptor binding domain"/>
    <property type="match status" value="1"/>
</dbReference>
<dbReference type="Pfam" id="PF09451">
    <property type="entry name" value="ATG27"/>
    <property type="match status" value="1"/>
</dbReference>
<keyword evidence="14" id="KW-0496">Mitochondrion</keyword>
<dbReference type="GO" id="GO:0030659">
    <property type="term" value="C:cytoplasmic vesicle membrane"/>
    <property type="evidence" value="ECO:0007669"/>
    <property type="project" value="UniProtKB-SubCell"/>
</dbReference>
<evidence type="ECO:0000256" key="9">
    <source>
        <dbReference type="ARBA" id="ARBA00022729"/>
    </source>
</evidence>